<feature type="region of interest" description="Disordered" evidence="1">
    <location>
        <begin position="254"/>
        <end position="278"/>
    </location>
</feature>
<feature type="chain" id="PRO_5043026174" evidence="2">
    <location>
        <begin position="19"/>
        <end position="278"/>
    </location>
</feature>
<feature type="signal peptide" evidence="2">
    <location>
        <begin position="1"/>
        <end position="18"/>
    </location>
</feature>
<evidence type="ECO:0000256" key="2">
    <source>
        <dbReference type="SAM" id="SignalP"/>
    </source>
</evidence>
<dbReference type="InterPro" id="IPR019076">
    <property type="entry name" value="Spore_lipoprot_YhcN/YlaJ-like"/>
</dbReference>
<dbReference type="EMBL" id="JARQGV010000004">
    <property type="protein sequence ID" value="MDT2254240.1"/>
    <property type="molecule type" value="Genomic_DNA"/>
</dbReference>
<reference evidence="3" key="1">
    <citation type="journal article" date="2023" name="J. Vet. Diagn. Invest.">
        <title>Oxytetracycline-resistant Paenibacillus larvae identified in commercial beekeeping operations in Saskatchewan using pooled honey sampling.</title>
        <authorList>
            <person name="Obshta O."/>
            <person name="Zabrodski M.W."/>
            <person name="Soomro T."/>
            <person name="Wilson G."/>
            <person name="Masood F."/>
            <person name="Thebeau J."/>
            <person name="Silva M.C.B."/>
            <person name="Biganski S."/>
            <person name="Kozii I.V."/>
            <person name="Koziy R.V."/>
            <person name="Raza M.F."/>
            <person name="Jose M.S."/>
            <person name="Simko E."/>
            <person name="Wood S.C."/>
        </authorList>
    </citation>
    <scope>NUCLEOTIDE SEQUENCE</scope>
    <source>
        <strain evidence="3">PL001</strain>
    </source>
</reference>
<evidence type="ECO:0000313" key="4">
    <source>
        <dbReference type="Proteomes" id="UP001259239"/>
    </source>
</evidence>
<dbReference type="Proteomes" id="UP001259239">
    <property type="component" value="Unassembled WGS sequence"/>
</dbReference>
<evidence type="ECO:0000256" key="1">
    <source>
        <dbReference type="SAM" id="MobiDB-lite"/>
    </source>
</evidence>
<feature type="compositionally biased region" description="Low complexity" evidence="1">
    <location>
        <begin position="254"/>
        <end position="270"/>
    </location>
</feature>
<keyword evidence="3" id="KW-0449">Lipoprotein</keyword>
<feature type="compositionally biased region" description="Polar residues" evidence="1">
    <location>
        <begin position="109"/>
        <end position="124"/>
    </location>
</feature>
<dbReference type="PROSITE" id="PS51257">
    <property type="entry name" value="PROKAR_LIPOPROTEIN"/>
    <property type="match status" value="1"/>
</dbReference>
<evidence type="ECO:0000313" key="3">
    <source>
        <dbReference type="EMBL" id="MDT2254240.1"/>
    </source>
</evidence>
<dbReference type="AlphaFoldDB" id="A0AAP5JYE0"/>
<name>A0AAP5JYE0_9BACL</name>
<protein>
    <submittedName>
        <fullName evidence="3">YhcN/YlaJ family sporulation lipoprotein</fullName>
    </submittedName>
</protein>
<gene>
    <name evidence="3" type="ORF">P7H09_24260</name>
</gene>
<organism evidence="3 4">
    <name type="scientific">Paenibacillus larvae</name>
    <dbReference type="NCBI Taxonomy" id="1464"/>
    <lineage>
        <taxon>Bacteria</taxon>
        <taxon>Bacillati</taxon>
        <taxon>Bacillota</taxon>
        <taxon>Bacilli</taxon>
        <taxon>Bacillales</taxon>
        <taxon>Paenibacillaceae</taxon>
        <taxon>Paenibacillus</taxon>
    </lineage>
</organism>
<accession>A0AAP5JYE0</accession>
<comment type="caution">
    <text evidence="3">The sequence shown here is derived from an EMBL/GenBank/DDBJ whole genome shotgun (WGS) entry which is preliminary data.</text>
</comment>
<feature type="region of interest" description="Disordered" evidence="1">
    <location>
        <begin position="109"/>
        <end position="134"/>
    </location>
</feature>
<proteinExistence type="predicted"/>
<dbReference type="Pfam" id="PF09580">
    <property type="entry name" value="Spore_YhcN_YlaJ"/>
    <property type="match status" value="2"/>
</dbReference>
<keyword evidence="2" id="KW-0732">Signal</keyword>
<dbReference type="RefSeq" id="WP_023483020.1">
    <property type="nucleotide sequence ID" value="NZ_CBCRXL010000014.1"/>
</dbReference>
<sequence>MKKVLQLCVAGSIVLSLAACTGVPQKGAGPYNAGNANNVRPYTTYQNNDAAGNKYGMGAMNLHANTRVESSQYLADQIAAMDEVSAARVLVTDNNVYVAVQLKNNNINQSNVNRTPTGNVTTRTAGPDKPYGGATTRDGLTNGMGSMGTHGGGNINRGPVPNAIDMRGSRDYSDSTYNSSGTMMSQDVKQKIVTKVRSLCSPNIRHVFVTANPDFYGRINNYANDLKAGKPISGLVTEFNDMARRVFPTTAEGTITNRNNVTPNVTPTPNGYGGMGTR</sequence>
<reference evidence="3" key="2">
    <citation type="submission" date="2023-03" db="EMBL/GenBank/DDBJ databases">
        <authorList>
            <person name="Obshta O."/>
            <person name="Zabrodski M.W."/>
            <person name="Soomro T."/>
            <person name="Wilson G."/>
            <person name="Masood F."/>
            <person name="Thebeau J."/>
            <person name="Bezerra Da Silva M.C."/>
            <person name="Raza F."/>
            <person name="Biganski S."/>
            <person name="Jose M."/>
            <person name="Camilli M."/>
            <person name="Kozii I.V."/>
            <person name="Kozii R.V."/>
            <person name="Simko E."/>
            <person name="Wood S.C."/>
        </authorList>
    </citation>
    <scope>NUCLEOTIDE SEQUENCE</scope>
    <source>
        <strain evidence="3">PL001</strain>
    </source>
</reference>